<dbReference type="OrthoDB" id="2967946at2"/>
<dbReference type="EMBL" id="SOPW01000003">
    <property type="protein sequence ID" value="TFB23883.1"/>
    <property type="molecule type" value="Genomic_DNA"/>
</dbReference>
<proteinExistence type="predicted"/>
<gene>
    <name evidence="1" type="ORF">E3U55_03455</name>
</gene>
<sequence length="176" mass="20157">MKKIIVPLLLIFISACTPSNEEGVAFQEQANEIFNTNVYIPQYDNLHITSAIIETGPFGKHKDLIIEYSKQLGDKKDKEFTVKYEKNTGSEVLYGFYDGEPSVFKLKFNDGKGNISPKQIKIINDVKVEYLKMEKRKTLIASFNVEDGNYTGEFNLKELSEEKAFKIIEQIIEETN</sequence>
<name>A0A4Y8ISH9_9BACI</name>
<dbReference type="Proteomes" id="UP000297975">
    <property type="component" value="Unassembled WGS sequence"/>
</dbReference>
<dbReference type="PROSITE" id="PS51257">
    <property type="entry name" value="PROKAR_LIPOPROTEIN"/>
    <property type="match status" value="1"/>
</dbReference>
<organism evidence="1 2">
    <name type="scientific">Filobacillus milosensis</name>
    <dbReference type="NCBI Taxonomy" id="94137"/>
    <lineage>
        <taxon>Bacteria</taxon>
        <taxon>Bacillati</taxon>
        <taxon>Bacillota</taxon>
        <taxon>Bacilli</taxon>
        <taxon>Bacillales</taxon>
        <taxon>Bacillaceae</taxon>
        <taxon>Filobacillus</taxon>
    </lineage>
</organism>
<dbReference type="RefSeq" id="WP_134338944.1">
    <property type="nucleotide sequence ID" value="NZ_SOPW01000003.1"/>
</dbReference>
<protein>
    <recommendedName>
        <fullName evidence="3">DUF4367 domain-containing protein</fullName>
    </recommendedName>
</protein>
<keyword evidence="2" id="KW-1185">Reference proteome</keyword>
<reference evidence="1 2" key="1">
    <citation type="submission" date="2019-03" db="EMBL/GenBank/DDBJ databases">
        <authorList>
            <person name="He R.-H."/>
        </authorList>
    </citation>
    <scope>NUCLEOTIDE SEQUENCE [LARGE SCALE GENOMIC DNA]</scope>
    <source>
        <strain evidence="2">SH 714</strain>
    </source>
</reference>
<evidence type="ECO:0008006" key="3">
    <source>
        <dbReference type="Google" id="ProtNLM"/>
    </source>
</evidence>
<evidence type="ECO:0000313" key="2">
    <source>
        <dbReference type="Proteomes" id="UP000297975"/>
    </source>
</evidence>
<evidence type="ECO:0000313" key="1">
    <source>
        <dbReference type="EMBL" id="TFB23883.1"/>
    </source>
</evidence>
<comment type="caution">
    <text evidence="1">The sequence shown here is derived from an EMBL/GenBank/DDBJ whole genome shotgun (WGS) entry which is preliminary data.</text>
</comment>
<dbReference type="AlphaFoldDB" id="A0A4Y8ISH9"/>
<accession>A0A4Y8ISH9</accession>